<dbReference type="OrthoDB" id="2331083at2759"/>
<dbReference type="Proteomes" id="UP000316270">
    <property type="component" value="Chromosome 7"/>
</dbReference>
<dbReference type="AlphaFoldDB" id="A0A517L9E6"/>
<organism evidence="2 3">
    <name type="scientific">Venturia effusa</name>
    <dbReference type="NCBI Taxonomy" id="50376"/>
    <lineage>
        <taxon>Eukaryota</taxon>
        <taxon>Fungi</taxon>
        <taxon>Dikarya</taxon>
        <taxon>Ascomycota</taxon>
        <taxon>Pezizomycotina</taxon>
        <taxon>Dothideomycetes</taxon>
        <taxon>Pleosporomycetidae</taxon>
        <taxon>Venturiales</taxon>
        <taxon>Venturiaceae</taxon>
        <taxon>Venturia</taxon>
    </lineage>
</organism>
<dbReference type="PANTHER" id="PTHR38643:SF1">
    <property type="entry name" value="PURINE NUCLEOSIDE PERMEASE C285.05-RELATED"/>
    <property type="match status" value="1"/>
</dbReference>
<dbReference type="STRING" id="50376.A0A517L9E6"/>
<keyword evidence="1" id="KW-0732">Signal</keyword>
<name>A0A517L9E6_9PEZI</name>
<accession>A0A517L9E6</accession>
<evidence type="ECO:0000313" key="3">
    <source>
        <dbReference type="Proteomes" id="UP000316270"/>
    </source>
</evidence>
<sequence length="431" mass="46277">MKLPTGLCAPALAILSMLRQVMSTPIVEASTPVKQKREVRGNTELMERASTIAPKVFIISMFEPEASVWYGIKEFDVYGQNITLPGLSPLFPQAHCTASGEVCQFTIGESEINAASSVMALALSSRFNLTETYFMVAGIAGINPEVASICSVTFARFAVQVALQYEFDIRDLPGNYSTGYIPFGVDAPGEYPTSIYGTEVLEFNTALQEIAIGFAKTATLNDSADAIAYRANYAADTFYAAGAAPPAVYACDVATSDVYYSGKLLGEAFGNFTKLMTNGTGNYCSTAQEDNATGEALMRAAQFGLVDFSRVIIMRTASDFDRQYPGESAQFNLFYSTQGAFLPAIANLYLAGIKVVEGILGEWDTVFKAGIKAPNYIGDIFGSLGGRPDFGPADFDVDVPTKKRSVPVSRAQMVKRGAKAGIQVRLTESLA</sequence>
<protein>
    <recommendedName>
        <fullName evidence="4">Purine nucleoside permease</fullName>
    </recommendedName>
</protein>
<dbReference type="EMBL" id="CP042191">
    <property type="protein sequence ID" value="QDS72245.1"/>
    <property type="molecule type" value="Genomic_DNA"/>
</dbReference>
<feature type="signal peptide" evidence="1">
    <location>
        <begin position="1"/>
        <end position="23"/>
    </location>
</feature>
<proteinExistence type="predicted"/>
<evidence type="ECO:0008006" key="4">
    <source>
        <dbReference type="Google" id="ProtNLM"/>
    </source>
</evidence>
<keyword evidence="3" id="KW-1185">Reference proteome</keyword>
<evidence type="ECO:0000313" key="2">
    <source>
        <dbReference type="EMBL" id="QDS72245.1"/>
    </source>
</evidence>
<gene>
    <name evidence="2" type="ORF">FKW77_005784</name>
</gene>
<dbReference type="GO" id="GO:0005783">
    <property type="term" value="C:endoplasmic reticulum"/>
    <property type="evidence" value="ECO:0007669"/>
    <property type="project" value="TreeGrafter"/>
</dbReference>
<dbReference type="Pfam" id="PF06516">
    <property type="entry name" value="NUP"/>
    <property type="match status" value="1"/>
</dbReference>
<reference evidence="2 3" key="1">
    <citation type="submission" date="2019-07" db="EMBL/GenBank/DDBJ databases">
        <title>Finished genome of Venturia effusa.</title>
        <authorList>
            <person name="Young C.A."/>
            <person name="Cox M.P."/>
            <person name="Ganley A.R.D."/>
            <person name="David W.J."/>
        </authorList>
    </citation>
    <scope>NUCLEOTIDE SEQUENCE [LARGE SCALE GENOMIC DNA]</scope>
    <source>
        <strain evidence="3">albino</strain>
    </source>
</reference>
<evidence type="ECO:0000256" key="1">
    <source>
        <dbReference type="SAM" id="SignalP"/>
    </source>
</evidence>
<feature type="chain" id="PRO_5022021923" description="Purine nucleoside permease" evidence="1">
    <location>
        <begin position="24"/>
        <end position="431"/>
    </location>
</feature>
<dbReference type="PANTHER" id="PTHR38643">
    <property type="entry name" value="PURINE NUCLEOSIDE PERMEASE C285.05-RELATED"/>
    <property type="match status" value="1"/>
</dbReference>
<dbReference type="GO" id="GO:0055085">
    <property type="term" value="P:transmembrane transport"/>
    <property type="evidence" value="ECO:0007669"/>
    <property type="project" value="InterPro"/>
</dbReference>
<dbReference type="InterPro" id="IPR009486">
    <property type="entry name" value="Pur_nuclsid_perm"/>
</dbReference>